<sequence length="152" mass="16925">MAEQDQEWTRRHKRVCQRLPSPPTRRSWCQAWETARQRSYDPATAAVVAAAPVAAKDQAAVAAAREVLRARQVEWPRVDAAIAVRGSASARGGRESGGWTGSVGEAYSRARGTAVRGMRCARAVVGRMVRARRLVRLDRRESRRSRRGLCCR</sequence>
<accession>A0A165B1F6</accession>
<dbReference type="EMBL" id="KV426581">
    <property type="protein sequence ID" value="KZV79658.1"/>
    <property type="molecule type" value="Genomic_DNA"/>
</dbReference>
<evidence type="ECO:0000313" key="2">
    <source>
        <dbReference type="Proteomes" id="UP000077266"/>
    </source>
</evidence>
<reference evidence="1 2" key="1">
    <citation type="journal article" date="2016" name="Mol. Biol. Evol.">
        <title>Comparative Genomics of Early-Diverging Mushroom-Forming Fungi Provides Insights into the Origins of Lignocellulose Decay Capabilities.</title>
        <authorList>
            <person name="Nagy L.G."/>
            <person name="Riley R."/>
            <person name="Tritt A."/>
            <person name="Adam C."/>
            <person name="Daum C."/>
            <person name="Floudas D."/>
            <person name="Sun H."/>
            <person name="Yadav J.S."/>
            <person name="Pangilinan J."/>
            <person name="Larsson K.H."/>
            <person name="Matsuura K."/>
            <person name="Barry K."/>
            <person name="Labutti K."/>
            <person name="Kuo R."/>
            <person name="Ohm R.A."/>
            <person name="Bhattacharya S.S."/>
            <person name="Shirouzu T."/>
            <person name="Yoshinaga Y."/>
            <person name="Martin F.M."/>
            <person name="Grigoriev I.V."/>
            <person name="Hibbett D.S."/>
        </authorList>
    </citation>
    <scope>NUCLEOTIDE SEQUENCE [LARGE SCALE GENOMIC DNA]</scope>
    <source>
        <strain evidence="1 2">HHB12029</strain>
    </source>
</reference>
<dbReference type="AlphaFoldDB" id="A0A165B1F6"/>
<evidence type="ECO:0000313" key="1">
    <source>
        <dbReference type="EMBL" id="KZV79658.1"/>
    </source>
</evidence>
<gene>
    <name evidence="1" type="ORF">EXIGLDRAFT_460758</name>
</gene>
<proteinExistence type="predicted"/>
<keyword evidence="2" id="KW-1185">Reference proteome</keyword>
<dbReference type="InParanoid" id="A0A165B1F6"/>
<protein>
    <submittedName>
        <fullName evidence="1">Uncharacterized protein</fullName>
    </submittedName>
</protein>
<name>A0A165B1F6_EXIGL</name>
<dbReference type="Proteomes" id="UP000077266">
    <property type="component" value="Unassembled WGS sequence"/>
</dbReference>
<organism evidence="1 2">
    <name type="scientific">Exidia glandulosa HHB12029</name>
    <dbReference type="NCBI Taxonomy" id="1314781"/>
    <lineage>
        <taxon>Eukaryota</taxon>
        <taxon>Fungi</taxon>
        <taxon>Dikarya</taxon>
        <taxon>Basidiomycota</taxon>
        <taxon>Agaricomycotina</taxon>
        <taxon>Agaricomycetes</taxon>
        <taxon>Auriculariales</taxon>
        <taxon>Exidiaceae</taxon>
        <taxon>Exidia</taxon>
    </lineage>
</organism>